<sequence length="534" mass="57986">MSKPNRQRHCFVPGCKNDSRRRLSLFAVPSDKERFQVWQQALSGYGKTLEKKCVVCEKHFESRYVCKTYKHTINGELVEIPRNRPLLLPDAVPTRFLTRPSRARRRTSAPAQKVVRGRPRNSTDVEKTRECAKATPVTVKDSPEISCDYSSHDHPKDVSVCEPVDIEYDMSSESCDDVDCVEQVIVIAAPPVTSATNTAVRRTVTPHIVTARKASPPPPENSRVPSSAAAVPVTPVVFCTLSATTATSTAETPMSTSRGSSSANEPRVAAVTRNPLCSPPVPGVEAPAFLAKFDKSSLPNRYWSVHYVQHSSRHVAFSFCTMFGGKPTLAKLVTCEEHGDGSVTCQATVDGVDVKTTRVADAQGVQEFLANLDALAFCQGAASAEEFSVVSADECKVHGERIHSAKCDLLTPATSRLCDFCRHLRKILQNKAAYVKRKTSTKCAAENVAPAHESVAKVEQPSQQPVASSTTAGGSQVGEPVVQASYTTEILVETCIQASKKHRAQTSGDKAAQEEEWTLECTYYPVPTSCASTG</sequence>
<reference evidence="1" key="1">
    <citation type="submission" date="2020-05" db="EMBL/GenBank/DDBJ databases">
        <title>Large-scale comparative analyses of tick genomes elucidate their genetic diversity and vector capacities.</title>
        <authorList>
            <person name="Jia N."/>
            <person name="Wang J."/>
            <person name="Shi W."/>
            <person name="Du L."/>
            <person name="Sun Y."/>
            <person name="Zhan W."/>
            <person name="Jiang J."/>
            <person name="Wang Q."/>
            <person name="Zhang B."/>
            <person name="Ji P."/>
            <person name="Sakyi L.B."/>
            <person name="Cui X."/>
            <person name="Yuan T."/>
            <person name="Jiang B."/>
            <person name="Yang W."/>
            <person name="Lam T.T.-Y."/>
            <person name="Chang Q."/>
            <person name="Ding S."/>
            <person name="Wang X."/>
            <person name="Zhu J."/>
            <person name="Ruan X."/>
            <person name="Zhao L."/>
            <person name="Wei J."/>
            <person name="Que T."/>
            <person name="Du C."/>
            <person name="Cheng J."/>
            <person name="Dai P."/>
            <person name="Han X."/>
            <person name="Huang E."/>
            <person name="Gao Y."/>
            <person name="Liu J."/>
            <person name="Shao H."/>
            <person name="Ye R."/>
            <person name="Li L."/>
            <person name="Wei W."/>
            <person name="Wang X."/>
            <person name="Wang C."/>
            <person name="Yang T."/>
            <person name="Huo Q."/>
            <person name="Li W."/>
            <person name="Guo W."/>
            <person name="Chen H."/>
            <person name="Zhou L."/>
            <person name="Ni X."/>
            <person name="Tian J."/>
            <person name="Zhou Y."/>
            <person name="Sheng Y."/>
            <person name="Liu T."/>
            <person name="Pan Y."/>
            <person name="Xia L."/>
            <person name="Li J."/>
            <person name="Zhao F."/>
            <person name="Cao W."/>
        </authorList>
    </citation>
    <scope>NUCLEOTIDE SEQUENCE</scope>
    <source>
        <strain evidence="1">Dsil-2018</strain>
    </source>
</reference>
<evidence type="ECO:0000313" key="2">
    <source>
        <dbReference type="Proteomes" id="UP000821865"/>
    </source>
</evidence>
<accession>A0ACB8DCF4</accession>
<proteinExistence type="predicted"/>
<evidence type="ECO:0000313" key="1">
    <source>
        <dbReference type="EMBL" id="KAH7965683.1"/>
    </source>
</evidence>
<gene>
    <name evidence="1" type="ORF">HPB49_009791</name>
</gene>
<keyword evidence="2" id="KW-1185">Reference proteome</keyword>
<comment type="caution">
    <text evidence="1">The sequence shown here is derived from an EMBL/GenBank/DDBJ whole genome shotgun (WGS) entry which is preliminary data.</text>
</comment>
<dbReference type="EMBL" id="CM023471">
    <property type="protein sequence ID" value="KAH7965683.1"/>
    <property type="molecule type" value="Genomic_DNA"/>
</dbReference>
<protein>
    <submittedName>
        <fullName evidence="1">Uncharacterized protein</fullName>
    </submittedName>
</protein>
<organism evidence="1 2">
    <name type="scientific">Dermacentor silvarum</name>
    <name type="common">Tick</name>
    <dbReference type="NCBI Taxonomy" id="543639"/>
    <lineage>
        <taxon>Eukaryota</taxon>
        <taxon>Metazoa</taxon>
        <taxon>Ecdysozoa</taxon>
        <taxon>Arthropoda</taxon>
        <taxon>Chelicerata</taxon>
        <taxon>Arachnida</taxon>
        <taxon>Acari</taxon>
        <taxon>Parasitiformes</taxon>
        <taxon>Ixodida</taxon>
        <taxon>Ixodoidea</taxon>
        <taxon>Ixodidae</taxon>
        <taxon>Rhipicephalinae</taxon>
        <taxon>Dermacentor</taxon>
    </lineage>
</organism>
<name>A0ACB8DCF4_DERSI</name>
<dbReference type="Proteomes" id="UP000821865">
    <property type="component" value="Chromosome 2"/>
</dbReference>